<comment type="similarity">
    <text evidence="2">Belongs to the complex I subunit 4L family.</text>
</comment>
<protein>
    <recommendedName>
        <fullName evidence="3">NADH-ubiquinone oxidoreductase chain 4L</fullName>
    </recommendedName>
    <alternativeName>
        <fullName evidence="9">NADH dehydrogenase subunit 4L</fullName>
    </alternativeName>
</protein>
<name>A0A513X0I5_9BIVA</name>
<dbReference type="Pfam" id="PF00420">
    <property type="entry name" value="Oxidored_q2"/>
    <property type="match status" value="1"/>
</dbReference>
<dbReference type="AlphaFoldDB" id="A0A513X0I5"/>
<sequence>MGLSICWQYVVMVIMMVLGVMCVMFQRHSLLGILLGLEILSVIMYFSCTVVFMTMHKSVALGLTFLCLEVCVMSVCLALMVKSVKAVGSDYVGVSFLSKNF</sequence>
<gene>
    <name evidence="11" type="primary">nad4l</name>
</gene>
<evidence type="ECO:0000256" key="10">
    <source>
        <dbReference type="SAM" id="Phobius"/>
    </source>
</evidence>
<keyword evidence="11" id="KW-0496">Mitochondrion</keyword>
<evidence type="ECO:0000313" key="11">
    <source>
        <dbReference type="EMBL" id="QDH07441.1"/>
    </source>
</evidence>
<keyword evidence="6 10" id="KW-1133">Transmembrane helix</keyword>
<evidence type="ECO:0000256" key="4">
    <source>
        <dbReference type="ARBA" id="ARBA00022692"/>
    </source>
</evidence>
<keyword evidence="8 10" id="KW-0472">Membrane</keyword>
<dbReference type="GO" id="GO:0016020">
    <property type="term" value="C:membrane"/>
    <property type="evidence" value="ECO:0007669"/>
    <property type="project" value="UniProtKB-SubCell"/>
</dbReference>
<evidence type="ECO:0000256" key="1">
    <source>
        <dbReference type="ARBA" id="ARBA00004141"/>
    </source>
</evidence>
<accession>A0A513X0I5</accession>
<comment type="subcellular location">
    <subcellularLocation>
        <location evidence="1">Membrane</location>
        <topology evidence="1">Multi-pass membrane protein</topology>
    </subcellularLocation>
</comment>
<dbReference type="InterPro" id="IPR039428">
    <property type="entry name" value="NUOK/Mnh_C1-like"/>
</dbReference>
<dbReference type="EMBL" id="MK994777">
    <property type="protein sequence ID" value="QDH07441.1"/>
    <property type="molecule type" value="Genomic_DNA"/>
</dbReference>
<proteinExistence type="inferred from homology"/>
<geneLocation type="mitochondrion" evidence="11"/>
<evidence type="ECO:0000256" key="9">
    <source>
        <dbReference type="ARBA" id="ARBA00031586"/>
    </source>
</evidence>
<reference evidence="11" key="1">
    <citation type="journal article" date="2019" name="Heredity">
        <title>Mesozoic mitogenome rearrangements and freshwater mussel (Bivalvia: Unionoidea) macroevolution.</title>
        <authorList>
            <person name="Froufe E."/>
            <person name="Bolotov I."/>
            <person name="Aldridge D.C."/>
            <person name="Bogan A.E."/>
            <person name="Breton S."/>
            <person name="Gan H.M."/>
            <person name="Kovitvadhi U."/>
            <person name="Kovitvadhi S."/>
            <person name="Riccardi N."/>
            <person name="Secci-Petretto G."/>
            <person name="Sousa R."/>
            <person name="Teixeira A."/>
            <person name="Varandas S."/>
            <person name="Zanatta D."/>
            <person name="Zieritz A."/>
            <person name="Fonseca M.M."/>
            <person name="Lopes-Lima M."/>
        </authorList>
    </citation>
    <scope>NUCLEOTIDE SEQUENCE</scope>
    <source>
        <tissue evidence="11">Gonad tissue</tissue>
    </source>
</reference>
<feature type="transmembrane region" description="Helical" evidence="10">
    <location>
        <begin position="6"/>
        <end position="25"/>
    </location>
</feature>
<evidence type="ECO:0000256" key="5">
    <source>
        <dbReference type="ARBA" id="ARBA00022967"/>
    </source>
</evidence>
<evidence type="ECO:0000256" key="7">
    <source>
        <dbReference type="ARBA" id="ARBA00023027"/>
    </source>
</evidence>
<feature type="transmembrane region" description="Helical" evidence="10">
    <location>
        <begin position="59"/>
        <end position="81"/>
    </location>
</feature>
<feature type="transmembrane region" description="Helical" evidence="10">
    <location>
        <begin position="32"/>
        <end position="53"/>
    </location>
</feature>
<evidence type="ECO:0000256" key="6">
    <source>
        <dbReference type="ARBA" id="ARBA00022989"/>
    </source>
</evidence>
<keyword evidence="4 10" id="KW-0812">Transmembrane</keyword>
<evidence type="ECO:0000256" key="2">
    <source>
        <dbReference type="ARBA" id="ARBA00010519"/>
    </source>
</evidence>
<dbReference type="Gene3D" id="1.10.287.3510">
    <property type="match status" value="1"/>
</dbReference>
<keyword evidence="5" id="KW-1278">Translocase</keyword>
<evidence type="ECO:0000256" key="3">
    <source>
        <dbReference type="ARBA" id="ARBA00016612"/>
    </source>
</evidence>
<evidence type="ECO:0000256" key="8">
    <source>
        <dbReference type="ARBA" id="ARBA00023136"/>
    </source>
</evidence>
<keyword evidence="7" id="KW-0520">NAD</keyword>
<organism evidence="11">
    <name type="scientific">Pilsbryoconcha exilis</name>
    <dbReference type="NCBI Taxonomy" id="178825"/>
    <lineage>
        <taxon>Eukaryota</taxon>
        <taxon>Metazoa</taxon>
        <taxon>Spiralia</taxon>
        <taxon>Lophotrochozoa</taxon>
        <taxon>Mollusca</taxon>
        <taxon>Bivalvia</taxon>
        <taxon>Autobranchia</taxon>
        <taxon>Heteroconchia</taxon>
        <taxon>Palaeoheterodonta</taxon>
        <taxon>Unionida</taxon>
        <taxon>Unionoidea</taxon>
        <taxon>Unionidae</taxon>
        <taxon>Gonideinae</taxon>
        <taxon>Pilsbryoconcha</taxon>
    </lineage>
</organism>